<dbReference type="Gramene" id="CDY15454">
    <property type="protein sequence ID" value="CDY15454"/>
    <property type="gene ID" value="GSBRNA2T00089622001"/>
</dbReference>
<keyword evidence="4" id="KW-0004">4Fe-4S</keyword>
<dbReference type="AlphaFoldDB" id="A0A078FRD7"/>
<dbReference type="InterPro" id="IPR013020">
    <property type="entry name" value="Rad3/Chl1-like"/>
</dbReference>
<evidence type="ECO:0000256" key="4">
    <source>
        <dbReference type="ARBA" id="ARBA00022485"/>
    </source>
</evidence>
<dbReference type="OMA" id="WQTMGIL"/>
<evidence type="ECO:0000256" key="2">
    <source>
        <dbReference type="ARBA" id="ARBA00004123"/>
    </source>
</evidence>
<protein>
    <recommendedName>
        <fullName evidence="17">DNA 5'-3' helicase</fullName>
        <ecNumber evidence="17">5.6.2.3</ecNumber>
    </recommendedName>
</protein>
<dbReference type="InterPro" id="IPR053729">
    <property type="entry name" value="MAD2L1BP_domain_sf"/>
</dbReference>
<evidence type="ECO:0000256" key="8">
    <source>
        <dbReference type="ARBA" id="ARBA00022801"/>
    </source>
</evidence>
<dbReference type="GO" id="GO:0006366">
    <property type="term" value="P:transcription by RNA polymerase II"/>
    <property type="evidence" value="ECO:0000318"/>
    <property type="project" value="GO_Central"/>
</dbReference>
<evidence type="ECO:0000256" key="15">
    <source>
        <dbReference type="ARBA" id="ARBA00023235"/>
    </source>
</evidence>
<dbReference type="NCBIfam" id="TIGR00604">
    <property type="entry name" value="rad3"/>
    <property type="match status" value="1"/>
</dbReference>
<accession>A0A078FRD7</accession>
<dbReference type="FunFam" id="3.40.50.300:FF:000128">
    <property type="entry name" value="Putative DNA repair helicase RAD3"/>
    <property type="match status" value="1"/>
</dbReference>
<dbReference type="PRINTS" id="PR00852">
    <property type="entry name" value="XRODRMPGMNTD"/>
</dbReference>
<evidence type="ECO:0000256" key="17">
    <source>
        <dbReference type="ARBA" id="ARBA00044969"/>
    </source>
</evidence>
<dbReference type="GO" id="GO:0016818">
    <property type="term" value="F:hydrolase activity, acting on acid anhydrides, in phosphorus-containing anhydrides"/>
    <property type="evidence" value="ECO:0007669"/>
    <property type="project" value="InterPro"/>
</dbReference>
<evidence type="ECO:0000256" key="10">
    <source>
        <dbReference type="ARBA" id="ARBA00022840"/>
    </source>
</evidence>
<dbReference type="GO" id="GO:0003678">
    <property type="term" value="F:DNA helicase activity"/>
    <property type="evidence" value="ECO:0000318"/>
    <property type="project" value="GO_Central"/>
</dbReference>
<keyword evidence="13" id="KW-0238">DNA-binding</keyword>
<dbReference type="PROSITE" id="PS00690">
    <property type="entry name" value="DEAH_ATP_HELICASE"/>
    <property type="match status" value="1"/>
</dbReference>
<dbReference type="GO" id="GO:0009408">
    <property type="term" value="P:response to heat"/>
    <property type="evidence" value="ECO:0007669"/>
    <property type="project" value="EnsemblPlants"/>
</dbReference>
<keyword evidence="15" id="KW-0413">Isomerase</keyword>
<dbReference type="PaxDb" id="3708-A0A078FRD7"/>
<dbReference type="Pfam" id="PF06733">
    <property type="entry name" value="DEAD_2"/>
    <property type="match status" value="1"/>
</dbReference>
<keyword evidence="10" id="KW-0067">ATP-binding</keyword>
<evidence type="ECO:0000256" key="14">
    <source>
        <dbReference type="ARBA" id="ARBA00023204"/>
    </source>
</evidence>
<dbReference type="InterPro" id="IPR010614">
    <property type="entry name" value="RAD3-like_helicase_DEAD"/>
</dbReference>
<evidence type="ECO:0000256" key="13">
    <source>
        <dbReference type="ARBA" id="ARBA00023125"/>
    </source>
</evidence>
<evidence type="ECO:0000313" key="21">
    <source>
        <dbReference type="Proteomes" id="UP000028999"/>
    </source>
</evidence>
<comment type="catalytic activity">
    <reaction evidence="18">
        <text>ATP + H2O = ADP + phosphate + H(+)</text>
        <dbReference type="Rhea" id="RHEA:13065"/>
        <dbReference type="ChEBI" id="CHEBI:15377"/>
        <dbReference type="ChEBI" id="CHEBI:15378"/>
        <dbReference type="ChEBI" id="CHEBI:30616"/>
        <dbReference type="ChEBI" id="CHEBI:43474"/>
        <dbReference type="ChEBI" id="CHEBI:456216"/>
        <dbReference type="EC" id="5.6.2.3"/>
    </reaction>
</comment>
<dbReference type="InterPro" id="IPR002464">
    <property type="entry name" value="DNA/RNA_helicase_DEAH_CS"/>
</dbReference>
<dbReference type="SUPFAM" id="SSF52540">
    <property type="entry name" value="P-loop containing nucleoside triphosphate hydrolases"/>
    <property type="match status" value="1"/>
</dbReference>
<comment type="similarity">
    <text evidence="3">Belongs to the helicase family. RAD3/XPD subfamily.</text>
</comment>
<keyword evidence="5" id="KW-0479">Metal-binding</keyword>
<proteinExistence type="inferred from homology"/>
<evidence type="ECO:0000313" key="20">
    <source>
        <dbReference type="EMBL" id="CDY15454.1"/>
    </source>
</evidence>
<dbReference type="EC" id="5.6.2.3" evidence="17"/>
<dbReference type="GO" id="GO:0051539">
    <property type="term" value="F:4 iron, 4 sulfur cluster binding"/>
    <property type="evidence" value="ECO:0007669"/>
    <property type="project" value="UniProtKB-KW"/>
</dbReference>
<name>A0A078FRD7_BRANA</name>
<feature type="domain" description="Helicase ATP-binding" evidence="19">
    <location>
        <begin position="303"/>
        <end position="581"/>
    </location>
</feature>
<keyword evidence="16" id="KW-0539">Nucleus</keyword>
<sequence length="1054" mass="119601">MEMEEGEGSTEEKYDVEIATTASSLGGSGVFHIINDILGFVLYMHQQIPSVLQDMSLDFDGLQTEFTDLEAHLTQPDVKPVVRRKLLSRKREVKHEIKKMQKLMTTISTLRSALQLLIREAPGVQRVVLILGGSPLRPQKAYELFFTHSVDVLRFEGDFSKSKATEALSKKTIRALISTGAGSTSCPGPMRLFILVQAPASLNLPQHFLPKRDFRYNRKFVPLKLRFKCKTQDNETDSLFNSDTNYLIWFQCRHLVNNTQASILAGNRSTLLSAPTPISPVNFICHSTRGRRRRKKMIFKIEDVTVYFPYDNIYPEQYEYMVELKRALDAKGHCLLEMPTGTGKTIALLSLITSYRLSRPDSPIKLVYCTRTVHEMEKTLGELKILHDYQVTHLGAQAKILALGLSSRKNLCVNPKVLAAENRDSVDAACRKRTASWVRALAAENPNVELCDYFESYEKAADNALLPPGVYTLEDLRAFGKNRGWCPYFLARHMVQFANVIVYSYQYLLDPKVAGIISKELQKESVIVFDEAHNIDNVCIEALSVSVRRVTLEGANRNLNKIRQEIDRFKATDAGRLRAEYNRLIEGLALRGDLSGTDQWLANPALPNDILKEAVPGNIRRAEHFVHVLRRLLQYLEGRLDTENVEKESPVSFVSSLNSQAGIEQKTLKFCYDRLHSLMMTLEITDTDEFLPIQTVCDFATLVGTYARGFSIIIEPYDERMPHIPDPILQLSCHDASLAIKPVFDRFQSVVITSGTLSPIDLYPRLLSFNPVVSRSFKMSMTRDCICPMVLTRGSDQLPVSTKFDMRSDPGVVRNYGKLLVEMVSVVPDGVVCFFVSYSYMDGIIATWNETGILKEITQQKLVFFETQDVVETTLALDNYRRACDCGRGAVFFSVARGKVAEGIDFDRHYGRLVVMFGVPFQYTLSKILLARLEYLRDTFQIKEGDFLTFDALRQAAQCVGRVIRSKADYGMMIFADKRYSRHDKRSKLPGWILSHLRDAHLNLSTDMAIHIAREFLRKMAQPYDKTGTMGRKTLLTQEDLEKMAETGVQDMVY</sequence>
<dbReference type="GO" id="GO:0043139">
    <property type="term" value="F:5'-3' DNA helicase activity"/>
    <property type="evidence" value="ECO:0007669"/>
    <property type="project" value="UniProtKB-EC"/>
</dbReference>
<dbReference type="STRING" id="3708.A0A078FRD7"/>
<dbReference type="Pfam" id="PF06777">
    <property type="entry name" value="HBB"/>
    <property type="match status" value="1"/>
</dbReference>
<dbReference type="Proteomes" id="UP000028999">
    <property type="component" value="Unassembled WGS sequence"/>
</dbReference>
<keyword evidence="14" id="KW-0234">DNA repair</keyword>
<dbReference type="GO" id="GO:0005634">
    <property type="term" value="C:nucleus"/>
    <property type="evidence" value="ECO:0000318"/>
    <property type="project" value="GO_Central"/>
</dbReference>
<keyword evidence="9" id="KW-0347">Helicase</keyword>
<dbReference type="GO" id="GO:0005524">
    <property type="term" value="F:ATP binding"/>
    <property type="evidence" value="ECO:0007669"/>
    <property type="project" value="UniProtKB-KW"/>
</dbReference>
<dbReference type="InterPro" id="IPR027417">
    <property type="entry name" value="P-loop_NTPase"/>
</dbReference>
<evidence type="ECO:0000259" key="19">
    <source>
        <dbReference type="PROSITE" id="PS51193"/>
    </source>
</evidence>
<keyword evidence="7" id="KW-0227">DNA damage</keyword>
<dbReference type="InterPro" id="IPR045028">
    <property type="entry name" value="DinG/Rad3-like"/>
</dbReference>
<keyword evidence="8" id="KW-0378">Hydrolase</keyword>
<dbReference type="Gene3D" id="1.10.275.40">
    <property type="match status" value="1"/>
</dbReference>
<dbReference type="InterPro" id="IPR006555">
    <property type="entry name" value="ATP-dep_Helicase_C"/>
</dbReference>
<evidence type="ECO:0000256" key="6">
    <source>
        <dbReference type="ARBA" id="ARBA00022741"/>
    </source>
</evidence>
<dbReference type="GO" id="GO:0045951">
    <property type="term" value="P:positive regulation of mitotic recombination"/>
    <property type="evidence" value="ECO:0000318"/>
    <property type="project" value="GO_Central"/>
</dbReference>
<comment type="cofactor">
    <cofactor evidence="1">
        <name>[4Fe-4S] cluster</name>
        <dbReference type="ChEBI" id="CHEBI:49883"/>
    </cofactor>
</comment>
<gene>
    <name evidence="20" type="primary">BnaA08g27380D</name>
    <name evidence="20" type="ORF">GSBRNA2T00089622001</name>
</gene>
<evidence type="ECO:0000256" key="3">
    <source>
        <dbReference type="ARBA" id="ARBA00009146"/>
    </source>
</evidence>
<evidence type="ECO:0000256" key="18">
    <source>
        <dbReference type="ARBA" id="ARBA00048954"/>
    </source>
</evidence>
<dbReference type="FunFam" id="3.40.50.300:FF:000381">
    <property type="entry name" value="TFIIH basal transcription factor complex helicase subunit"/>
    <property type="match status" value="1"/>
</dbReference>
<dbReference type="PANTHER" id="PTHR11472">
    <property type="entry name" value="DNA REPAIR DEAD HELICASE RAD3/XP-D SUBFAMILY MEMBER"/>
    <property type="match status" value="1"/>
</dbReference>
<dbReference type="SMART" id="SM00491">
    <property type="entry name" value="HELICc2"/>
    <property type="match status" value="1"/>
</dbReference>
<dbReference type="InterPro" id="IPR010643">
    <property type="entry name" value="HBB"/>
</dbReference>
<evidence type="ECO:0000256" key="7">
    <source>
        <dbReference type="ARBA" id="ARBA00022763"/>
    </source>
</evidence>
<reference evidence="20 21" key="1">
    <citation type="journal article" date="2014" name="Science">
        <title>Plant genetics. Early allopolyploid evolution in the post-Neolithic Brassica napus oilseed genome.</title>
        <authorList>
            <person name="Chalhoub B."/>
            <person name="Denoeud F."/>
            <person name="Liu S."/>
            <person name="Parkin I.A."/>
            <person name="Tang H."/>
            <person name="Wang X."/>
            <person name="Chiquet J."/>
            <person name="Belcram H."/>
            <person name="Tong C."/>
            <person name="Samans B."/>
            <person name="Correa M."/>
            <person name="Da Silva C."/>
            <person name="Just J."/>
            <person name="Falentin C."/>
            <person name="Koh C.S."/>
            <person name="Le Clainche I."/>
            <person name="Bernard M."/>
            <person name="Bento P."/>
            <person name="Noel B."/>
            <person name="Labadie K."/>
            <person name="Alberti A."/>
            <person name="Charles M."/>
            <person name="Arnaud D."/>
            <person name="Guo H."/>
            <person name="Daviaud C."/>
            <person name="Alamery S."/>
            <person name="Jabbari K."/>
            <person name="Zhao M."/>
            <person name="Edger P.P."/>
            <person name="Chelaifa H."/>
            <person name="Tack D."/>
            <person name="Lassalle G."/>
            <person name="Mestiri I."/>
            <person name="Schnel N."/>
            <person name="Le Paslier M.C."/>
            <person name="Fan G."/>
            <person name="Renault V."/>
            <person name="Bayer P.E."/>
            <person name="Golicz A.A."/>
            <person name="Manoli S."/>
            <person name="Lee T.H."/>
            <person name="Thi V.H."/>
            <person name="Chalabi S."/>
            <person name="Hu Q."/>
            <person name="Fan C."/>
            <person name="Tollenaere R."/>
            <person name="Lu Y."/>
            <person name="Battail C."/>
            <person name="Shen J."/>
            <person name="Sidebottom C.H."/>
            <person name="Wang X."/>
            <person name="Canaguier A."/>
            <person name="Chauveau A."/>
            <person name="Berard A."/>
            <person name="Deniot G."/>
            <person name="Guan M."/>
            <person name="Liu Z."/>
            <person name="Sun F."/>
            <person name="Lim Y.P."/>
            <person name="Lyons E."/>
            <person name="Town C.D."/>
            <person name="Bancroft I."/>
            <person name="Wang X."/>
            <person name="Meng J."/>
            <person name="Ma J."/>
            <person name="Pires J.C."/>
            <person name="King G.J."/>
            <person name="Brunel D."/>
            <person name="Delourme R."/>
            <person name="Renard M."/>
            <person name="Aury J.M."/>
            <person name="Adams K.L."/>
            <person name="Batley J."/>
            <person name="Snowdon R.J."/>
            <person name="Tost J."/>
            <person name="Edwards D."/>
            <person name="Zhou Y."/>
            <person name="Hua W."/>
            <person name="Sharpe A.G."/>
            <person name="Paterson A.H."/>
            <person name="Guan C."/>
            <person name="Wincker P."/>
        </authorList>
    </citation>
    <scope>NUCLEOTIDE SEQUENCE [LARGE SCALE GENOMIC DNA]</scope>
    <source>
        <strain evidence="21">cv. Darmor-bzh</strain>
    </source>
</reference>
<keyword evidence="12" id="KW-0411">Iron-sulfur</keyword>
<organism evidence="20 21">
    <name type="scientific">Brassica napus</name>
    <name type="common">Rape</name>
    <dbReference type="NCBI Taxonomy" id="3708"/>
    <lineage>
        <taxon>Eukaryota</taxon>
        <taxon>Viridiplantae</taxon>
        <taxon>Streptophyta</taxon>
        <taxon>Embryophyta</taxon>
        <taxon>Tracheophyta</taxon>
        <taxon>Spermatophyta</taxon>
        <taxon>Magnoliopsida</taxon>
        <taxon>eudicotyledons</taxon>
        <taxon>Gunneridae</taxon>
        <taxon>Pentapetalae</taxon>
        <taxon>rosids</taxon>
        <taxon>malvids</taxon>
        <taxon>Brassicales</taxon>
        <taxon>Brassicaceae</taxon>
        <taxon>Brassiceae</taxon>
        <taxon>Brassica</taxon>
    </lineage>
</organism>
<dbReference type="InterPro" id="IPR014013">
    <property type="entry name" value="Helic_SF1/SF2_ATP-bd_DinG/Rad3"/>
</dbReference>
<evidence type="ECO:0000256" key="16">
    <source>
        <dbReference type="ARBA" id="ARBA00023242"/>
    </source>
</evidence>
<dbReference type="Pfam" id="PF13307">
    <property type="entry name" value="Helicase_C_2"/>
    <property type="match status" value="1"/>
</dbReference>
<keyword evidence="21" id="KW-1185">Reference proteome</keyword>
<dbReference type="GO" id="GO:0046872">
    <property type="term" value="F:metal ion binding"/>
    <property type="evidence" value="ECO:0007669"/>
    <property type="project" value="UniProtKB-KW"/>
</dbReference>
<dbReference type="PROSITE" id="PS51193">
    <property type="entry name" value="HELICASE_ATP_BIND_2"/>
    <property type="match status" value="1"/>
</dbReference>
<dbReference type="SMART" id="SM00488">
    <property type="entry name" value="DEXDc2"/>
    <property type="match status" value="1"/>
</dbReference>
<evidence type="ECO:0000256" key="5">
    <source>
        <dbReference type="ARBA" id="ARBA00022723"/>
    </source>
</evidence>
<dbReference type="GO" id="GO:0006289">
    <property type="term" value="P:nucleotide-excision repair"/>
    <property type="evidence" value="ECO:0007669"/>
    <property type="project" value="InterPro"/>
</dbReference>
<dbReference type="GO" id="GO:0009411">
    <property type="term" value="P:response to UV"/>
    <property type="evidence" value="ECO:0007669"/>
    <property type="project" value="EnsemblPlants"/>
</dbReference>
<dbReference type="GO" id="GO:0003684">
    <property type="term" value="F:damaged DNA binding"/>
    <property type="evidence" value="ECO:0000318"/>
    <property type="project" value="GO_Central"/>
</dbReference>
<keyword evidence="6" id="KW-0547">Nucleotide-binding</keyword>
<dbReference type="Gene3D" id="3.40.50.300">
    <property type="entry name" value="P-loop containing nucleotide triphosphate hydrolases"/>
    <property type="match status" value="3"/>
</dbReference>
<evidence type="ECO:0000256" key="1">
    <source>
        <dbReference type="ARBA" id="ARBA00001966"/>
    </source>
</evidence>
<dbReference type="PANTHER" id="PTHR11472:SF1">
    <property type="entry name" value="GENERAL TRANSCRIPTION AND DNA REPAIR FACTOR IIH HELICASE SUBUNIT XPD"/>
    <property type="match status" value="1"/>
</dbReference>
<evidence type="ECO:0000256" key="9">
    <source>
        <dbReference type="ARBA" id="ARBA00022806"/>
    </source>
</evidence>
<dbReference type="InterPro" id="IPR006554">
    <property type="entry name" value="Helicase-like_DEXD_c2"/>
</dbReference>
<evidence type="ECO:0000256" key="12">
    <source>
        <dbReference type="ARBA" id="ARBA00023014"/>
    </source>
</evidence>
<evidence type="ECO:0000256" key="11">
    <source>
        <dbReference type="ARBA" id="ARBA00023004"/>
    </source>
</evidence>
<dbReference type="FunFam" id="3.40.50.300:FF:000135">
    <property type="entry name" value="DNA repair helicase RAD3, putative"/>
    <property type="match status" value="1"/>
</dbReference>
<dbReference type="InterPro" id="IPR001945">
    <property type="entry name" value="RAD3/XPD"/>
</dbReference>
<dbReference type="EMBL" id="LK032055">
    <property type="protein sequence ID" value="CDY15454.1"/>
    <property type="molecule type" value="Genomic_DNA"/>
</dbReference>
<dbReference type="CDD" id="cd18788">
    <property type="entry name" value="SF2_C_XPD"/>
    <property type="match status" value="1"/>
</dbReference>
<dbReference type="Gene3D" id="3.30.900.20">
    <property type="match status" value="1"/>
</dbReference>
<keyword evidence="11" id="KW-0408">Iron</keyword>
<comment type="subcellular location">
    <subcellularLocation>
        <location evidence="2">Nucleus</location>
    </subcellularLocation>
</comment>